<comment type="caution">
    <text evidence="2">The sequence shown here is derived from an EMBL/GenBank/DDBJ whole genome shotgun (WGS) entry which is preliminary data.</text>
</comment>
<evidence type="ECO:0000313" key="2">
    <source>
        <dbReference type="EMBL" id="RMB56437.1"/>
    </source>
</evidence>
<feature type="domain" description="Glyoxalase/fosfomycin resistance/dioxygenase" evidence="1">
    <location>
        <begin position="3"/>
        <end position="108"/>
    </location>
</feature>
<dbReference type="AlphaFoldDB" id="A0A3M0FWT9"/>
<sequence length="125" mass="14394">MNLNQITVPSLDLEKSVAFYKTLGLKLIVDALPRYARFECPDGDATFSVHLVDKLSEGDGISIYFETETLDEDVLRFRESGLTFDLLPKDQSWLWREARLNDPDGNQIILYFAGDNRKNPPWRIN</sequence>
<dbReference type="InterPro" id="IPR004360">
    <property type="entry name" value="Glyas_Fos-R_dOase_dom"/>
</dbReference>
<dbReference type="EMBL" id="REFV01000017">
    <property type="protein sequence ID" value="RMB56437.1"/>
    <property type="molecule type" value="Genomic_DNA"/>
</dbReference>
<dbReference type="Gene3D" id="3.10.180.10">
    <property type="entry name" value="2,3-Dihydroxybiphenyl 1,2-Dioxygenase, domain 1"/>
    <property type="match status" value="1"/>
</dbReference>
<proteinExistence type="predicted"/>
<dbReference type="SUPFAM" id="SSF54593">
    <property type="entry name" value="Glyoxalase/Bleomycin resistance protein/Dihydroxybiphenyl dioxygenase"/>
    <property type="match status" value="1"/>
</dbReference>
<accession>A0A3M0FWT9</accession>
<evidence type="ECO:0000259" key="1">
    <source>
        <dbReference type="Pfam" id="PF00903"/>
    </source>
</evidence>
<dbReference type="Pfam" id="PF00903">
    <property type="entry name" value="Glyoxalase"/>
    <property type="match status" value="1"/>
</dbReference>
<dbReference type="InterPro" id="IPR029068">
    <property type="entry name" value="Glyas_Bleomycin-R_OHBP_Dase"/>
</dbReference>
<dbReference type="OrthoDB" id="9810880at2"/>
<dbReference type="RefSeq" id="WP_121918425.1">
    <property type="nucleotide sequence ID" value="NZ_REFV01000017.1"/>
</dbReference>
<gene>
    <name evidence="2" type="ORF">EAX61_14465</name>
</gene>
<organism evidence="2 3">
    <name type="scientific">Dokdonia sinensis</name>
    <dbReference type="NCBI Taxonomy" id="2479847"/>
    <lineage>
        <taxon>Bacteria</taxon>
        <taxon>Pseudomonadati</taxon>
        <taxon>Bacteroidota</taxon>
        <taxon>Flavobacteriia</taxon>
        <taxon>Flavobacteriales</taxon>
        <taxon>Flavobacteriaceae</taxon>
        <taxon>Dokdonia</taxon>
    </lineage>
</organism>
<name>A0A3M0FWT9_9FLAO</name>
<protein>
    <submittedName>
        <fullName evidence="2">VOC family protein</fullName>
    </submittedName>
</protein>
<evidence type="ECO:0000313" key="3">
    <source>
        <dbReference type="Proteomes" id="UP000281985"/>
    </source>
</evidence>
<dbReference type="Proteomes" id="UP000281985">
    <property type="component" value="Unassembled WGS sequence"/>
</dbReference>
<reference evidence="2 3" key="1">
    <citation type="submission" date="2018-10" db="EMBL/GenBank/DDBJ databases">
        <title>Dokdonia luteus sp. nov., isolated from sea water.</title>
        <authorList>
            <person name="Zhou L.Y."/>
            <person name="Du Z.J."/>
        </authorList>
    </citation>
    <scope>NUCLEOTIDE SEQUENCE [LARGE SCALE GENOMIC DNA]</scope>
    <source>
        <strain evidence="2 3">SH27</strain>
    </source>
</reference>
<keyword evidence="3" id="KW-1185">Reference proteome</keyword>